<name>A0A9P0JU39_ACAOB</name>
<dbReference type="OrthoDB" id="63972at2759"/>
<protein>
    <submittedName>
        <fullName evidence="1">Uncharacterized protein</fullName>
    </submittedName>
</protein>
<reference evidence="1" key="1">
    <citation type="submission" date="2022-03" db="EMBL/GenBank/DDBJ databases">
        <authorList>
            <person name="Sayadi A."/>
        </authorList>
    </citation>
    <scope>NUCLEOTIDE SEQUENCE</scope>
</reference>
<evidence type="ECO:0000313" key="1">
    <source>
        <dbReference type="EMBL" id="CAH1960064.1"/>
    </source>
</evidence>
<keyword evidence="2" id="KW-1185">Reference proteome</keyword>
<dbReference type="EMBL" id="CAKOFQ010006686">
    <property type="protein sequence ID" value="CAH1960064.1"/>
    <property type="molecule type" value="Genomic_DNA"/>
</dbReference>
<gene>
    <name evidence="1" type="ORF">ACAOBT_LOCUS3525</name>
</gene>
<comment type="caution">
    <text evidence="1">The sequence shown here is derived from an EMBL/GenBank/DDBJ whole genome shotgun (WGS) entry which is preliminary data.</text>
</comment>
<proteinExistence type="predicted"/>
<dbReference type="AlphaFoldDB" id="A0A9P0JU39"/>
<organism evidence="1 2">
    <name type="scientific">Acanthoscelides obtectus</name>
    <name type="common">Bean weevil</name>
    <name type="synonym">Bruchus obtectus</name>
    <dbReference type="NCBI Taxonomy" id="200917"/>
    <lineage>
        <taxon>Eukaryota</taxon>
        <taxon>Metazoa</taxon>
        <taxon>Ecdysozoa</taxon>
        <taxon>Arthropoda</taxon>
        <taxon>Hexapoda</taxon>
        <taxon>Insecta</taxon>
        <taxon>Pterygota</taxon>
        <taxon>Neoptera</taxon>
        <taxon>Endopterygota</taxon>
        <taxon>Coleoptera</taxon>
        <taxon>Polyphaga</taxon>
        <taxon>Cucujiformia</taxon>
        <taxon>Chrysomeloidea</taxon>
        <taxon>Chrysomelidae</taxon>
        <taxon>Bruchinae</taxon>
        <taxon>Bruchini</taxon>
        <taxon>Acanthoscelides</taxon>
    </lineage>
</organism>
<dbReference type="Proteomes" id="UP001152888">
    <property type="component" value="Unassembled WGS sequence"/>
</dbReference>
<accession>A0A9P0JU39</accession>
<evidence type="ECO:0000313" key="2">
    <source>
        <dbReference type="Proteomes" id="UP001152888"/>
    </source>
</evidence>
<sequence>MFLCSCTTRATCCLGEIQRSTEQQQCAVRRPAVPERSRLRHSHMLVSFCQSHLRRKVGCKVGGATPIAFKCSSFKLIHRAPHFPPKMRLAERNEHVAVT</sequence>